<organism evidence="1">
    <name type="scientific">Polytomella parva</name>
    <dbReference type="NCBI Taxonomy" id="51329"/>
    <lineage>
        <taxon>Eukaryota</taxon>
        <taxon>Viridiplantae</taxon>
        <taxon>Chlorophyta</taxon>
        <taxon>core chlorophytes</taxon>
        <taxon>Chlorophyceae</taxon>
        <taxon>CS clade</taxon>
        <taxon>Chlamydomonadales</taxon>
        <taxon>Chlamydomonadaceae</taxon>
        <taxon>Polytomella</taxon>
    </lineage>
</organism>
<dbReference type="AlphaFoldDB" id="A0A7S0VL50"/>
<sequence length="143" mass="15445">MSSGPNQMRSMPMLPHRASQAACVVHLFLLYSSSELLVQRTAHLPQSPPVASSGTGSGNRLGAMGFRRLEADPSPDPIALRDSFGSNWYGRTATNLNSCSRSKKAAINSGEDGTSNREMTKDGWERVEGVLMLKLSLQFSVSC</sequence>
<evidence type="ECO:0000313" key="1">
    <source>
        <dbReference type="EMBL" id="CAD8784982.1"/>
    </source>
</evidence>
<reference evidence="1" key="1">
    <citation type="submission" date="2021-01" db="EMBL/GenBank/DDBJ databases">
        <authorList>
            <person name="Corre E."/>
            <person name="Pelletier E."/>
            <person name="Niang G."/>
            <person name="Scheremetjew M."/>
            <person name="Finn R."/>
            <person name="Kale V."/>
            <person name="Holt S."/>
            <person name="Cochrane G."/>
            <person name="Meng A."/>
            <person name="Brown T."/>
            <person name="Cohen L."/>
        </authorList>
    </citation>
    <scope>NUCLEOTIDE SEQUENCE</scope>
    <source>
        <strain evidence="1">SAG 63-3</strain>
    </source>
</reference>
<accession>A0A7S0VL50</accession>
<name>A0A7S0VL50_9CHLO</name>
<protein>
    <submittedName>
        <fullName evidence="1">Uncharacterized protein</fullName>
    </submittedName>
</protein>
<gene>
    <name evidence="1" type="ORF">PPAR00522_LOCUS17536</name>
</gene>
<dbReference type="EMBL" id="HBFM01027090">
    <property type="protein sequence ID" value="CAD8784982.1"/>
    <property type="molecule type" value="Transcribed_RNA"/>
</dbReference>
<proteinExistence type="predicted"/>